<dbReference type="FunFam" id="3.30.470.20:FF:000004">
    <property type="entry name" value="Carbamoyl-phosphate synthase (glutamine-hydrolyzing)"/>
    <property type="match status" value="1"/>
</dbReference>
<dbReference type="SMART" id="SM01096">
    <property type="entry name" value="CPSase_L_D3"/>
    <property type="match status" value="1"/>
</dbReference>
<dbReference type="InterPro" id="IPR005480">
    <property type="entry name" value="CPSase_lsu_oligo"/>
</dbReference>
<dbReference type="NCBIfam" id="TIGR00670">
    <property type="entry name" value="asp_carb_tr"/>
    <property type="match status" value="1"/>
</dbReference>
<dbReference type="PROSITE" id="PS00483">
    <property type="entry name" value="DIHYDROOROTASE_2"/>
    <property type="match status" value="1"/>
</dbReference>
<comment type="catalytic activity">
    <reaction evidence="28">
        <text>carbamoyl phosphate + L-aspartate = N-carbamoyl-L-aspartate + phosphate + H(+)</text>
        <dbReference type="Rhea" id="RHEA:20013"/>
        <dbReference type="ChEBI" id="CHEBI:15378"/>
        <dbReference type="ChEBI" id="CHEBI:29991"/>
        <dbReference type="ChEBI" id="CHEBI:32814"/>
        <dbReference type="ChEBI" id="CHEBI:43474"/>
        <dbReference type="ChEBI" id="CHEBI:58228"/>
        <dbReference type="EC" id="2.1.3.2"/>
    </reaction>
</comment>
<keyword evidence="20" id="KW-0511">Multifunctional enzyme</keyword>
<evidence type="ECO:0000256" key="12">
    <source>
        <dbReference type="ARBA" id="ARBA00022741"/>
    </source>
</evidence>
<evidence type="ECO:0000256" key="13">
    <source>
        <dbReference type="ARBA" id="ARBA00022801"/>
    </source>
</evidence>
<comment type="cofactor">
    <cofactor evidence="1">
        <name>Zn(2+)</name>
        <dbReference type="ChEBI" id="CHEBI:29105"/>
    </cofactor>
</comment>
<dbReference type="InterPro" id="IPR036914">
    <property type="entry name" value="MGS-like_dom_sf"/>
</dbReference>
<dbReference type="FunFam" id="3.20.20.140:FF:000036">
    <property type="entry name" value="Carbamoyl-phosphate synthase large chain"/>
    <property type="match status" value="1"/>
</dbReference>
<dbReference type="SUPFAM" id="SSF52440">
    <property type="entry name" value="PreATP-grasp domain"/>
    <property type="match status" value="2"/>
</dbReference>
<dbReference type="InterPro" id="IPR006131">
    <property type="entry name" value="Asp_carbamoyltransf_Asp/Orn-bd"/>
</dbReference>
<dbReference type="InterPro" id="IPR006274">
    <property type="entry name" value="CarbamoylP_synth_ssu"/>
</dbReference>
<evidence type="ECO:0000256" key="30">
    <source>
        <dbReference type="ARBA" id="ARBA00059164"/>
    </source>
</evidence>
<dbReference type="InterPro" id="IPR036480">
    <property type="entry name" value="CarbP_synth_ssu_N_sf"/>
</dbReference>
<dbReference type="InterPro" id="IPR011761">
    <property type="entry name" value="ATP-grasp"/>
</dbReference>
<evidence type="ECO:0000256" key="29">
    <source>
        <dbReference type="ARBA" id="ARBA00049534"/>
    </source>
</evidence>
<keyword evidence="14" id="KW-0862">Zinc</keyword>
<dbReference type="HAMAP" id="MF_00001">
    <property type="entry name" value="Asp_carb_tr"/>
    <property type="match status" value="1"/>
</dbReference>
<keyword evidence="11" id="KW-0677">Repeat</keyword>
<feature type="domain" description="ATP-grasp" evidence="32">
    <location>
        <begin position="545"/>
        <end position="737"/>
    </location>
</feature>
<evidence type="ECO:0000256" key="8">
    <source>
        <dbReference type="ARBA" id="ARBA00022598"/>
    </source>
</evidence>
<name>A0A6J2TU80_DROLE</name>
<dbReference type="InterPro" id="IPR006132">
    <property type="entry name" value="Asp/Orn_carbamoyltranf_P-bd"/>
</dbReference>
<sequence length="2268" mass="251535">MEARGVAISKEFQKAKNNDNTPVSTMSKPDCYLLLEDGTAMPGQAFGAKGKEREGEVVFQTGMVGYTEALTDRSFMDQILVLTYPLIGNYGVPDAEQLDQFGIPEHFEWYKGEVQAAGLVVGEICETPSHWRSKQTLSQWLEQHKVPGISGIDTRALTKKLREKGSLLGRIVYQLPENLNALKFEDPNKRNLAKECSIKKELLFNSKGGPRIAVLDCGLKLNQLRCLIKRGASVQLLPWNGKLDETQYDALFLSNGPGNPENCSEIVDVVRRVIEAGTKPIFGICLGHQLLATAIGCNTYKMRYGNRGHNLPCLHRASGRCLLTSQNHGYAVDLTKLPTDWEELFVNVNDESNEGIVHTSKPYFSVQFHPEHHAGPRDTEFLFDVFLDSIRDRASTIPQLIQRRLSYTPIQPSVPTKQPRKVLILGSGGLSIGQAGEFDYSGSQAIKALRESNIQTVLINPNIATVQTSKGMADKCYFLPLTPHYVEEVIKSERPTGVLLTFGGQTALNCGIELERSGVFKKYNVRILGTPIQSIIETEDRKLFAQRVNEIGERVAPSEAVYSVAEALEAANRLGYPVMARAAFSLGGLGSGFADNETELENLAEQALAHSSQLIIDKSLKGWKEVEYEVVRDSFDNCITVCNMENLDPLGIHTGESIVVAPSQTLSDREYNMLRSTALKVIRHFGVVGECNIQYALNPHSEEYFIIEVNARLSRSSALASKATGYPLAYVAAKLALGIALPNIKNSVTGNTTACFEPSLDYCVVKIPRWDLAKFVRVSKNIGSSMKSVGEVMAIGRTFEEAFQKALRMVDGDVQGFDPYVAAVDKDLLSEPTDRRQFVLAAALRAQMSIDELHQLTKIDRWFLHKLAHIIKVYGELESAGNQLSSELLLRAKRLGFADKQIGSATNSTELAVRNQRRLANIKPFVKQIDTVAGEWPASTNYLYNTYNASEHDLEFPGGHIIVVGSGVYRIGSSVEFDWCAVGCLRELRQLQKSTIMINYNPETVSTDYDMCDRLYFEEISFEVVMDIYEMEKSDGIILSMGGQLPNNIAMDLHRQQAKVLGTSPESIDCAENRFKFSRMLDRKGILQPRWKELTNLQSAIEFCEEVGYPCLVRPSYVLSGAAMNVAYSNQDLETYLNAASEVSREHPVVISKFLTEAKEIDVDAVAADGQILCMAVSEHVENAGVHSGDATLVTPPQDLNAETLEAITRIARDMASMLDVTGPFNMQLIAKNNELKVIECNVRVSRSFPFVSKTLDHDFVATATQAIVGMSVEPVDVLHGVGKVGVKVPQFSFSRLAGADVQLGVEMASTGEVACFGDNRYEAYLKAMMSTGFQIPKNAILLSIGSFKHKMELLPSIRDLAKMGYKLYASMGTGDFYAEHGVDVESVQWTFDKTTPDDINGELRHLAEFLANKQFDLVINLPMRGGGARRVSSFMTHGYRTRRLAVDYSIPLVTDVKCTKLLVESMRVTGRNPAMKTHTDCMTSRRIVTLPGFIDVHVHLREPGGTHKEDFASGTAAALAGGVTMVCAMPNTNPAIVDRETFTQFQELARQGARCDYALYVGATDTNWAQLPELASQAFGLKMYLNDTYGKLRMSDMGAWQRHLSHWPKRAPIVCHAESQSMAAIILLAHMMDRPIHICHVARKEEILIIRAAKEKGIRVTCEVCPHHLFLSTRDLERLGAGKSEVRPILCSLEDQEALWENIEYIDVFATDHAPHTLAEKESEQPPPGFPGLETILPLLLQAVNDGRLTLEDIKRKFYRNPKNIFNLPDQPNTYVEIDIDEEWTITNSELKTKASWTPFHGTKVKGKVHRVVLRGEVVYIDGQVLVQPGYGQNVRTPQYSAKALIAQQQLDAMGVCEGRPLGDTSFERGTELPSDTDANDTFTRLLTDGVPGRATVHFTEDAGVGSGTSGAANFLRPISPSPRVRLDSSSNATLKEYLQKTAGLGPNQPVSPVAHCLVGKHVLSVDMFSKDHLNDIFNLAQLLKSRVTKDRPVDDLLRGKIMASIFYEVSTRTQCSFAAAMQRLGGRVINMDQVTSSVKKGETLEDSIKVMASYADVMVLRHPEPGAVSRAASYSRKPLINAGDGVGEHPTQALLDVFTIREEIGTVNGLTITMVGDLKNGRTVHSLARLLTLYNVTLQYVSPEGLGMPENIMRYLEMRGVTQRTIRTIEEALPTTDVLYMTRIQRERFQSEEQYQRACGHFIVTPKLMTRASKRTIVLHPLPRVFEISRDFDSDPRAAYFRQAEYGMYIRMALLAMVVGCRNSAL</sequence>
<dbReference type="InterPro" id="IPR032466">
    <property type="entry name" value="Metal_Hydrolase"/>
</dbReference>
<dbReference type="Gene3D" id="3.40.50.1370">
    <property type="entry name" value="Aspartate/ornithine carbamoyltransferase"/>
    <property type="match status" value="2"/>
</dbReference>
<dbReference type="InterPro" id="IPR058047">
    <property type="entry name" value="CPSase_preATP-grasp"/>
</dbReference>
<dbReference type="Pfam" id="PF12890">
    <property type="entry name" value="DHOase"/>
    <property type="match status" value="1"/>
</dbReference>
<comment type="similarity">
    <text evidence="22">In the C-terminal section; belongs to the aspartate/ornithine carbamoyltransferase superfamily. ATCase family.</text>
</comment>
<comment type="similarity">
    <text evidence="21">In the 3rd section; belongs to the metallo-dependent hydrolases superfamily. DHOase family. CAD subfamily.</text>
</comment>
<dbReference type="GO" id="GO:0004088">
    <property type="term" value="F:carbamoyl-phosphate synthase (glutamine-hydrolyzing) activity"/>
    <property type="evidence" value="ECO:0007669"/>
    <property type="project" value="UniProtKB-EC"/>
</dbReference>
<evidence type="ECO:0000256" key="27">
    <source>
        <dbReference type="ARBA" id="ARBA00048816"/>
    </source>
</evidence>
<dbReference type="SMART" id="SM00851">
    <property type="entry name" value="MGS"/>
    <property type="match status" value="1"/>
</dbReference>
<dbReference type="UniPathway" id="UPA00070">
    <property type="reaction ID" value="UER00115"/>
</dbReference>
<dbReference type="PROSITE" id="PS00482">
    <property type="entry name" value="DIHYDROOROTASE_1"/>
    <property type="match status" value="1"/>
</dbReference>
<dbReference type="FunFam" id="3.50.30.20:FF:000002">
    <property type="entry name" value="Carbamoyl-phosphate synthase 1, mitochondrial"/>
    <property type="match status" value="1"/>
</dbReference>
<dbReference type="SUPFAM" id="SSF52021">
    <property type="entry name" value="Carbamoyl phosphate synthetase, small subunit N-terminal domain"/>
    <property type="match status" value="1"/>
</dbReference>
<comment type="function">
    <text evidence="30">Multifunctional protein that encodes the first 3 enzymatic activities of the de novo pyrimidine pathway: carbamoylphosphate synthetase (CPSase; EC 6.3.5.5), aspartate transcarbamylase (ATCase; EC 2.1.3.2) and dihydroorotase (DHOase; EC 3.5.2.3). The CPSase-function is accomplished in 2 steps, by a glutamine-dependent amidotransferase activity (GATase) that binds and cleaves glutamine to produce ammonia, followed by an ammonium-dependent carbamoyl phosphate synthetase, which reacts with the ammonia, hydrogencarbonate and ATP to form carbamoyl phosphate. The endogenously produced carbamoyl phosphate is sequestered and channeled to the ATCase active site. ATCase then catalyzes the formation of carbamoyl-L-aspartate from L-aspartate and carbamoyl phosphate. In the last step, DHOase catalyzes the cyclization of carbamoyl aspartate to dihydroorotate.</text>
</comment>
<dbReference type="GO" id="GO:0005951">
    <property type="term" value="C:carbamoyl-phosphate synthase complex"/>
    <property type="evidence" value="ECO:0007669"/>
    <property type="project" value="TreeGrafter"/>
</dbReference>
<keyword evidence="12 31" id="KW-0547">Nucleotide-binding</keyword>
<comment type="pathway">
    <text evidence="5">Pyrimidine metabolism; UMP biosynthesis via de novo pathway; (S)-dihydroorotate from bicarbonate: step 3/3.</text>
</comment>
<evidence type="ECO:0000256" key="6">
    <source>
        <dbReference type="ARBA" id="ARBA00022490"/>
    </source>
</evidence>
<dbReference type="CDD" id="cd01316">
    <property type="entry name" value="CAD_DHOase"/>
    <property type="match status" value="1"/>
</dbReference>
<comment type="catalytic activity">
    <reaction evidence="29">
        <text>L-glutamine + H2O = L-glutamate + NH4(+)</text>
        <dbReference type="Rhea" id="RHEA:15889"/>
        <dbReference type="ChEBI" id="CHEBI:15377"/>
        <dbReference type="ChEBI" id="CHEBI:28938"/>
        <dbReference type="ChEBI" id="CHEBI:29985"/>
        <dbReference type="ChEBI" id="CHEBI:58359"/>
        <dbReference type="EC" id="3.5.1.2"/>
    </reaction>
</comment>
<dbReference type="Gene3D" id="1.10.1030.10">
    <property type="entry name" value="Carbamoyl-phosphate synthetase, large subunit oligomerisation domain"/>
    <property type="match status" value="1"/>
</dbReference>
<dbReference type="FunFam" id="3.40.50.1370:FF:000002">
    <property type="entry name" value="Aspartate carbamoyltransferase 2"/>
    <property type="match status" value="1"/>
</dbReference>
<dbReference type="NCBIfam" id="NF002032">
    <property type="entry name" value="PRK00856.1"/>
    <property type="match status" value="1"/>
</dbReference>
<evidence type="ECO:0000256" key="18">
    <source>
        <dbReference type="ARBA" id="ARBA00022975"/>
    </source>
</evidence>
<evidence type="ECO:0000256" key="31">
    <source>
        <dbReference type="PROSITE-ProRule" id="PRU00409"/>
    </source>
</evidence>
<dbReference type="InterPro" id="IPR002082">
    <property type="entry name" value="Asp_carbamoyltransf"/>
</dbReference>
<dbReference type="SUPFAM" id="SSF52317">
    <property type="entry name" value="Class I glutamine amidotransferase-like"/>
    <property type="match status" value="1"/>
</dbReference>
<dbReference type="InterPro" id="IPR005483">
    <property type="entry name" value="CPSase_dom"/>
</dbReference>
<evidence type="ECO:0000256" key="22">
    <source>
        <dbReference type="ARBA" id="ARBA00043979"/>
    </source>
</evidence>
<gene>
    <name evidence="35" type="primary">LOC115627054</name>
</gene>
<dbReference type="GeneID" id="115627054"/>
<dbReference type="OrthoDB" id="434at2759"/>
<dbReference type="FunFam" id="3.30.1490.20:FF:000001">
    <property type="entry name" value="Carbamoyl-phosphate synthase large chain"/>
    <property type="match status" value="1"/>
</dbReference>
<evidence type="ECO:0000256" key="1">
    <source>
        <dbReference type="ARBA" id="ARBA00001947"/>
    </source>
</evidence>
<dbReference type="Proteomes" id="UP000504634">
    <property type="component" value="Unplaced"/>
</dbReference>
<evidence type="ECO:0000256" key="20">
    <source>
        <dbReference type="ARBA" id="ARBA00023268"/>
    </source>
</evidence>
<keyword evidence="19" id="KW-0464">Manganese</keyword>
<dbReference type="PRINTS" id="PR00099">
    <property type="entry name" value="CPSGATASE"/>
</dbReference>
<dbReference type="SUPFAM" id="SSF48108">
    <property type="entry name" value="Carbamoyl phosphate synthetase, large subunit connection domain"/>
    <property type="match status" value="1"/>
</dbReference>
<dbReference type="SUPFAM" id="SSF52335">
    <property type="entry name" value="Methylglyoxal synthase-like"/>
    <property type="match status" value="1"/>
</dbReference>
<dbReference type="GO" id="GO:0004087">
    <property type="term" value="F:carbamoyl-phosphate synthase (ammonia) activity"/>
    <property type="evidence" value="ECO:0007669"/>
    <property type="project" value="UniProtKB-EC"/>
</dbReference>
<dbReference type="InterPro" id="IPR006130">
    <property type="entry name" value="Asp/Orn_carbamoylTrfase"/>
</dbReference>
<evidence type="ECO:0000256" key="16">
    <source>
        <dbReference type="ARBA" id="ARBA00022842"/>
    </source>
</evidence>
<dbReference type="PROSITE" id="PS51855">
    <property type="entry name" value="MGS"/>
    <property type="match status" value="1"/>
</dbReference>
<keyword evidence="7" id="KW-0597">Phosphoprotein</keyword>
<dbReference type="Gene3D" id="3.20.20.140">
    <property type="entry name" value="Metal-dependent hydrolases"/>
    <property type="match status" value="1"/>
</dbReference>
<dbReference type="GO" id="GO:0004359">
    <property type="term" value="F:glutaminase activity"/>
    <property type="evidence" value="ECO:0007669"/>
    <property type="project" value="UniProtKB-EC"/>
</dbReference>
<dbReference type="CDD" id="cd01744">
    <property type="entry name" value="GATase1_CPSase"/>
    <property type="match status" value="1"/>
</dbReference>
<dbReference type="InterPro" id="IPR013815">
    <property type="entry name" value="ATP_grasp_subdomain_1"/>
</dbReference>
<dbReference type="NCBIfam" id="NF009455">
    <property type="entry name" value="PRK12815.1"/>
    <property type="match status" value="1"/>
</dbReference>
<dbReference type="InterPro" id="IPR002195">
    <property type="entry name" value="Dihydroorotase_CS"/>
</dbReference>
<comment type="catalytic activity">
    <reaction evidence="27">
        <text>hydrogencarbonate + L-glutamine + 2 ATP + H2O = carbamoyl phosphate + L-glutamate + 2 ADP + phosphate + 2 H(+)</text>
        <dbReference type="Rhea" id="RHEA:18633"/>
        <dbReference type="ChEBI" id="CHEBI:15377"/>
        <dbReference type="ChEBI" id="CHEBI:15378"/>
        <dbReference type="ChEBI" id="CHEBI:17544"/>
        <dbReference type="ChEBI" id="CHEBI:29985"/>
        <dbReference type="ChEBI" id="CHEBI:30616"/>
        <dbReference type="ChEBI" id="CHEBI:43474"/>
        <dbReference type="ChEBI" id="CHEBI:58228"/>
        <dbReference type="ChEBI" id="CHEBI:58359"/>
        <dbReference type="ChEBI" id="CHEBI:456216"/>
        <dbReference type="EC" id="6.3.5.5"/>
    </reaction>
</comment>
<dbReference type="GO" id="GO:0006207">
    <property type="term" value="P:'de novo' pyrimidine nucleobase biosynthetic process"/>
    <property type="evidence" value="ECO:0007669"/>
    <property type="project" value="InterPro"/>
</dbReference>
<dbReference type="PRINTS" id="PR00100">
    <property type="entry name" value="AOTCASE"/>
</dbReference>
<dbReference type="Gene3D" id="3.30.1490.20">
    <property type="entry name" value="ATP-grasp fold, A domain"/>
    <property type="match status" value="1"/>
</dbReference>
<dbReference type="InterPro" id="IPR035686">
    <property type="entry name" value="CPSase_GATase1"/>
</dbReference>
<dbReference type="Gene3D" id="3.40.50.880">
    <property type="match status" value="1"/>
</dbReference>
<dbReference type="PROSITE" id="PS00097">
    <property type="entry name" value="CARBAMOYLTRANSFERASE"/>
    <property type="match status" value="1"/>
</dbReference>
<dbReference type="InterPro" id="IPR002474">
    <property type="entry name" value="CarbamoylP_synth_ssu_N"/>
</dbReference>
<feature type="domain" description="ATP-grasp" evidence="32">
    <location>
        <begin position="1078"/>
        <end position="1269"/>
    </location>
</feature>
<dbReference type="Pfam" id="PF02729">
    <property type="entry name" value="OTCace_N"/>
    <property type="match status" value="1"/>
</dbReference>
<evidence type="ECO:0000256" key="9">
    <source>
        <dbReference type="ARBA" id="ARBA00022679"/>
    </source>
</evidence>
<dbReference type="RefSeq" id="XP_030378457.1">
    <property type="nucleotide sequence ID" value="XM_030522597.1"/>
</dbReference>
<keyword evidence="13" id="KW-0378">Hydrolase</keyword>
<dbReference type="FunFam" id="3.30.470.20:FF:000001">
    <property type="entry name" value="Carbamoyl-phosphate synthase large chain"/>
    <property type="match status" value="1"/>
</dbReference>
<dbReference type="FunFam" id="3.40.50.1380:FF:000005">
    <property type="entry name" value="CAD protein-like isoform X1"/>
    <property type="match status" value="1"/>
</dbReference>
<organism evidence="34 35">
    <name type="scientific">Drosophila lebanonensis</name>
    <name type="common">Fruit fly</name>
    <name type="synonym">Scaptodrosophila lebanonensis</name>
    <dbReference type="NCBI Taxonomy" id="7225"/>
    <lineage>
        <taxon>Eukaryota</taxon>
        <taxon>Metazoa</taxon>
        <taxon>Ecdysozoa</taxon>
        <taxon>Arthropoda</taxon>
        <taxon>Hexapoda</taxon>
        <taxon>Insecta</taxon>
        <taxon>Pterygota</taxon>
        <taxon>Neoptera</taxon>
        <taxon>Endopterygota</taxon>
        <taxon>Diptera</taxon>
        <taxon>Brachycera</taxon>
        <taxon>Muscomorpha</taxon>
        <taxon>Ephydroidea</taxon>
        <taxon>Drosophilidae</taxon>
        <taxon>Scaptodrosophila</taxon>
    </lineage>
</organism>
<keyword evidence="15 31" id="KW-0067">ATP-binding</keyword>
<dbReference type="NCBIfam" id="NF009475">
    <property type="entry name" value="PRK12838.1"/>
    <property type="match status" value="1"/>
</dbReference>
<accession>A0A6J2TU80</accession>
<keyword evidence="34" id="KW-1185">Reference proteome</keyword>
<proteinExistence type="inferred from homology"/>
<evidence type="ECO:0000256" key="7">
    <source>
        <dbReference type="ARBA" id="ARBA00022553"/>
    </source>
</evidence>
<dbReference type="FunFam" id="1.10.1030.10:FF:000002">
    <property type="entry name" value="Carbamoyl-phosphate synthase large chain"/>
    <property type="match status" value="1"/>
</dbReference>
<dbReference type="CTD" id="136033939"/>
<dbReference type="HAMAP" id="MF_01209">
    <property type="entry name" value="CPSase_S_chain"/>
    <property type="match status" value="1"/>
</dbReference>
<dbReference type="InterPro" id="IPR006275">
    <property type="entry name" value="CPSase_lsu"/>
</dbReference>
<dbReference type="InterPro" id="IPR011607">
    <property type="entry name" value="MGS-like_dom"/>
</dbReference>
<dbReference type="SUPFAM" id="SSF51556">
    <property type="entry name" value="Metallo-dependent hydrolases"/>
    <property type="match status" value="1"/>
</dbReference>
<dbReference type="SUPFAM" id="SSF53671">
    <property type="entry name" value="Aspartate/ornithine carbamoyltransferase"/>
    <property type="match status" value="1"/>
</dbReference>
<dbReference type="Pfam" id="PF02787">
    <property type="entry name" value="CPSase_L_D3"/>
    <property type="match status" value="1"/>
</dbReference>
<dbReference type="NCBIfam" id="TIGR01368">
    <property type="entry name" value="CPSaseIIsmall"/>
    <property type="match status" value="1"/>
</dbReference>
<evidence type="ECO:0000256" key="26">
    <source>
        <dbReference type="ARBA" id="ARBA00048492"/>
    </source>
</evidence>
<evidence type="ECO:0000256" key="10">
    <source>
        <dbReference type="ARBA" id="ARBA00022723"/>
    </source>
</evidence>
<dbReference type="GO" id="GO:0046872">
    <property type="term" value="F:metal ion binding"/>
    <property type="evidence" value="ECO:0007669"/>
    <property type="project" value="UniProtKB-KW"/>
</dbReference>
<dbReference type="Gene3D" id="3.40.50.20">
    <property type="match status" value="2"/>
</dbReference>
<dbReference type="NCBIfam" id="TIGR01369">
    <property type="entry name" value="CPSaseII_lrg"/>
    <property type="match status" value="1"/>
</dbReference>
<dbReference type="GO" id="GO:0005524">
    <property type="term" value="F:ATP binding"/>
    <property type="evidence" value="ECO:0007669"/>
    <property type="project" value="UniProtKB-UniRule"/>
</dbReference>
<dbReference type="PRINTS" id="PR00098">
    <property type="entry name" value="CPSASE"/>
</dbReference>
<evidence type="ECO:0000256" key="11">
    <source>
        <dbReference type="ARBA" id="ARBA00022737"/>
    </source>
</evidence>
<reference evidence="35" key="1">
    <citation type="submission" date="2025-08" db="UniProtKB">
        <authorList>
            <consortium name="RefSeq"/>
        </authorList>
    </citation>
    <scope>IDENTIFICATION</scope>
    <source>
        <strain evidence="35">11010-0011.00</strain>
        <tissue evidence="35">Whole body</tissue>
    </source>
</reference>
<dbReference type="Gene3D" id="3.40.50.1380">
    <property type="entry name" value="Methylglyoxal synthase-like domain"/>
    <property type="match status" value="1"/>
</dbReference>
<dbReference type="GO" id="GO:0004151">
    <property type="term" value="F:dihydroorotase activity"/>
    <property type="evidence" value="ECO:0007669"/>
    <property type="project" value="UniProtKB-EC"/>
</dbReference>
<dbReference type="GO" id="GO:0016597">
    <property type="term" value="F:amino acid binding"/>
    <property type="evidence" value="ECO:0007669"/>
    <property type="project" value="InterPro"/>
</dbReference>
<dbReference type="GO" id="GO:0006526">
    <property type="term" value="P:L-arginine biosynthetic process"/>
    <property type="evidence" value="ECO:0007669"/>
    <property type="project" value="TreeGrafter"/>
</dbReference>
<feature type="domain" description="MGS-like" evidence="33">
    <location>
        <begin position="1334"/>
        <end position="1489"/>
    </location>
</feature>
<dbReference type="PROSITE" id="PS00867">
    <property type="entry name" value="CPSASE_2"/>
    <property type="match status" value="2"/>
</dbReference>
<dbReference type="Gene3D" id="3.30.470.20">
    <property type="entry name" value="ATP-grasp fold, B domain"/>
    <property type="match status" value="2"/>
</dbReference>
<dbReference type="Pfam" id="PF02786">
    <property type="entry name" value="CPSase_L_D2"/>
    <property type="match status" value="2"/>
</dbReference>
<keyword evidence="17" id="KW-0315">Glutamine amidotransferase</keyword>
<keyword evidence="18" id="KW-0665">Pyrimidine biosynthesis</keyword>
<evidence type="ECO:0000256" key="14">
    <source>
        <dbReference type="ARBA" id="ARBA00022833"/>
    </source>
</evidence>
<dbReference type="InterPro" id="IPR036901">
    <property type="entry name" value="Asp/Orn_carbamoylTrfase_sf"/>
</dbReference>
<comment type="similarity">
    <text evidence="24">In the 2nd section; belongs to the CarB family.</text>
</comment>
<evidence type="ECO:0000256" key="17">
    <source>
        <dbReference type="ARBA" id="ARBA00022962"/>
    </source>
</evidence>
<dbReference type="InterPro" id="IPR011059">
    <property type="entry name" value="Metal-dep_hydrolase_composite"/>
</dbReference>
<dbReference type="FunFam" id="3.40.50.880:FF:000006">
    <property type="entry name" value="Carbamoyl-phosphate synthase 1, mitochondrial"/>
    <property type="match status" value="1"/>
</dbReference>
<dbReference type="GO" id="GO:0006541">
    <property type="term" value="P:glutamine metabolic process"/>
    <property type="evidence" value="ECO:0007669"/>
    <property type="project" value="InterPro"/>
</dbReference>
<dbReference type="NCBIfam" id="NF003671">
    <property type="entry name" value="PRK05294.1"/>
    <property type="match status" value="1"/>
</dbReference>
<evidence type="ECO:0000256" key="2">
    <source>
        <dbReference type="ARBA" id="ARBA00004496"/>
    </source>
</evidence>
<comment type="pathway">
    <text evidence="3">Pyrimidine metabolism; UMP biosynthesis via de novo pathway; (S)-dihydroorotate from bicarbonate: step 1/3.</text>
</comment>
<evidence type="ECO:0000259" key="32">
    <source>
        <dbReference type="PROSITE" id="PS50975"/>
    </source>
</evidence>
<dbReference type="InterPro" id="IPR017926">
    <property type="entry name" value="GATASE"/>
</dbReference>
<comment type="pathway">
    <text evidence="4">Pyrimidine metabolism; UMP biosynthesis via de novo pathway; (S)-dihydroorotate from bicarbonate: step 2/3.</text>
</comment>
<comment type="subcellular location">
    <subcellularLocation>
        <location evidence="2">Cytoplasm</location>
    </subcellularLocation>
</comment>
<dbReference type="PROSITE" id="PS50975">
    <property type="entry name" value="ATP_GRASP"/>
    <property type="match status" value="2"/>
</dbReference>
<keyword evidence="9" id="KW-0808">Transferase</keyword>
<dbReference type="SUPFAM" id="SSF56059">
    <property type="entry name" value="Glutathione synthetase ATP-binding domain-like"/>
    <property type="match status" value="2"/>
</dbReference>
<dbReference type="InterPro" id="IPR024403">
    <property type="entry name" value="DHOase_cat"/>
</dbReference>
<keyword evidence="6" id="KW-0963">Cytoplasm</keyword>
<evidence type="ECO:0000256" key="25">
    <source>
        <dbReference type="ARBA" id="ARBA00047359"/>
    </source>
</evidence>
<dbReference type="PROSITE" id="PS51273">
    <property type="entry name" value="GATASE_TYPE_1"/>
    <property type="match status" value="1"/>
</dbReference>
<dbReference type="PRINTS" id="PR00101">
    <property type="entry name" value="ATCASE"/>
</dbReference>
<evidence type="ECO:0000256" key="21">
    <source>
        <dbReference type="ARBA" id="ARBA00043968"/>
    </source>
</evidence>
<dbReference type="Pfam" id="PF00117">
    <property type="entry name" value="GATase"/>
    <property type="match status" value="1"/>
</dbReference>
<dbReference type="FunFam" id="3.40.50.20:FF:000012">
    <property type="entry name" value="Carbamoyl-phosphate synthase 1, mitochondrial"/>
    <property type="match status" value="1"/>
</dbReference>
<dbReference type="Pfam" id="PF00988">
    <property type="entry name" value="CPSase_sm_chain"/>
    <property type="match status" value="1"/>
</dbReference>
<comment type="similarity">
    <text evidence="23">In the N-terminal section; belongs to the CarA family.</text>
</comment>
<evidence type="ECO:0000256" key="15">
    <source>
        <dbReference type="ARBA" id="ARBA00022840"/>
    </source>
</evidence>
<protein>
    <submittedName>
        <fullName evidence="35">CAD protein</fullName>
    </submittedName>
</protein>
<dbReference type="Pfam" id="PF00185">
    <property type="entry name" value="OTCace"/>
    <property type="match status" value="1"/>
</dbReference>
<dbReference type="CDD" id="cd01423">
    <property type="entry name" value="MGS_CPS_I_III"/>
    <property type="match status" value="1"/>
</dbReference>
<dbReference type="Pfam" id="PF25596">
    <property type="entry name" value="CPSase_L_D1"/>
    <property type="match status" value="2"/>
</dbReference>
<evidence type="ECO:0000313" key="35">
    <source>
        <dbReference type="RefSeq" id="XP_030378457.1"/>
    </source>
</evidence>
<evidence type="ECO:0000256" key="19">
    <source>
        <dbReference type="ARBA" id="ARBA00023211"/>
    </source>
</evidence>
<dbReference type="SUPFAM" id="SSF51338">
    <property type="entry name" value="Composite domain of metallo-dependent hydrolases"/>
    <property type="match status" value="1"/>
</dbReference>
<keyword evidence="10" id="KW-0479">Metal-binding</keyword>
<dbReference type="SMART" id="SM01097">
    <property type="entry name" value="CPSase_sm_chain"/>
    <property type="match status" value="1"/>
</dbReference>
<evidence type="ECO:0000256" key="4">
    <source>
        <dbReference type="ARBA" id="ARBA00004852"/>
    </source>
</evidence>
<dbReference type="InterPro" id="IPR005479">
    <property type="entry name" value="CPAse_ATP-bd"/>
</dbReference>
<dbReference type="GO" id="GO:0004070">
    <property type="term" value="F:aspartate carbamoyltransferase activity"/>
    <property type="evidence" value="ECO:0007669"/>
    <property type="project" value="UniProtKB-EC"/>
</dbReference>
<dbReference type="InterPro" id="IPR036897">
    <property type="entry name" value="CarbamoylP_synth_lsu_oligo_sf"/>
</dbReference>
<evidence type="ECO:0000259" key="33">
    <source>
        <dbReference type="PROSITE" id="PS51855"/>
    </source>
</evidence>
<evidence type="ECO:0000256" key="28">
    <source>
        <dbReference type="ARBA" id="ARBA00048859"/>
    </source>
</evidence>
<dbReference type="Pfam" id="PF02142">
    <property type="entry name" value="MGS"/>
    <property type="match status" value="1"/>
</dbReference>
<evidence type="ECO:0000256" key="5">
    <source>
        <dbReference type="ARBA" id="ARBA00004880"/>
    </source>
</evidence>
<comment type="catalytic activity">
    <reaction evidence="25">
        <text>hydrogencarbonate + NH4(+) + 2 ATP = carbamoyl phosphate + 2 ADP + phosphate + 2 H(+)</text>
        <dbReference type="Rhea" id="RHEA:18029"/>
        <dbReference type="ChEBI" id="CHEBI:15378"/>
        <dbReference type="ChEBI" id="CHEBI:17544"/>
        <dbReference type="ChEBI" id="CHEBI:28938"/>
        <dbReference type="ChEBI" id="CHEBI:30616"/>
        <dbReference type="ChEBI" id="CHEBI:43474"/>
        <dbReference type="ChEBI" id="CHEBI:58228"/>
        <dbReference type="ChEBI" id="CHEBI:456216"/>
        <dbReference type="EC" id="6.3.4.16"/>
    </reaction>
</comment>
<evidence type="ECO:0000256" key="23">
    <source>
        <dbReference type="ARBA" id="ARBA00043984"/>
    </source>
</evidence>
<keyword evidence="8" id="KW-0436">Ligase</keyword>
<dbReference type="InterPro" id="IPR029062">
    <property type="entry name" value="Class_I_gatase-like"/>
</dbReference>
<dbReference type="PROSITE" id="PS00866">
    <property type="entry name" value="CPSASE_1"/>
    <property type="match status" value="1"/>
</dbReference>
<dbReference type="GO" id="GO:0044205">
    <property type="term" value="P:'de novo' UMP biosynthetic process"/>
    <property type="evidence" value="ECO:0007669"/>
    <property type="project" value="UniProtKB-UniPathway"/>
</dbReference>
<dbReference type="FunFam" id="3.40.50.20:FF:000002">
    <property type="entry name" value="Carbamoyl-phosphate synthase large chain"/>
    <property type="match status" value="1"/>
</dbReference>
<comment type="catalytic activity">
    <reaction evidence="26">
        <text>(S)-dihydroorotate + H2O = N-carbamoyl-L-aspartate + H(+)</text>
        <dbReference type="Rhea" id="RHEA:24296"/>
        <dbReference type="ChEBI" id="CHEBI:15377"/>
        <dbReference type="ChEBI" id="CHEBI:15378"/>
        <dbReference type="ChEBI" id="CHEBI:30864"/>
        <dbReference type="ChEBI" id="CHEBI:32814"/>
        <dbReference type="EC" id="3.5.2.3"/>
    </reaction>
</comment>
<dbReference type="PANTHER" id="PTHR11405:SF5">
    <property type="entry name" value="CAD PROTEIN"/>
    <property type="match status" value="1"/>
</dbReference>
<dbReference type="Gene3D" id="3.50.30.20">
    <property type="entry name" value="Carbamoyl-phosphate synthase small subunit, N-terminal domain"/>
    <property type="match status" value="1"/>
</dbReference>
<dbReference type="PANTHER" id="PTHR11405">
    <property type="entry name" value="CARBAMOYLTRANSFERASE FAMILY MEMBER"/>
    <property type="match status" value="1"/>
</dbReference>
<evidence type="ECO:0000313" key="34">
    <source>
        <dbReference type="Proteomes" id="UP000504634"/>
    </source>
</evidence>
<evidence type="ECO:0000256" key="3">
    <source>
        <dbReference type="ARBA" id="ARBA00004812"/>
    </source>
</evidence>
<keyword evidence="16" id="KW-0460">Magnesium</keyword>
<dbReference type="InterPro" id="IPR016185">
    <property type="entry name" value="PreATP-grasp_dom_sf"/>
</dbReference>
<dbReference type="FunFam" id="3.40.50.1370:FF:000005">
    <property type="entry name" value="CAD protein-like isoform X1"/>
    <property type="match status" value="1"/>
</dbReference>
<evidence type="ECO:0000256" key="24">
    <source>
        <dbReference type="ARBA" id="ARBA00043998"/>
    </source>
</evidence>